<dbReference type="OrthoDB" id="129170at2759"/>
<reference evidence="2" key="1">
    <citation type="submission" date="2017-03" db="EMBL/GenBank/DDBJ databases">
        <title>Phytopthora megakarya and P. palmivora, two closely related causual agents of cacao black pod achieved similar genome size and gene model numbers by different mechanisms.</title>
        <authorList>
            <person name="Ali S."/>
            <person name="Shao J."/>
            <person name="Larry D.J."/>
            <person name="Kronmiller B."/>
            <person name="Shen D."/>
            <person name="Strem M.D."/>
            <person name="Melnick R.L."/>
            <person name="Guiltinan M.J."/>
            <person name="Tyler B.M."/>
            <person name="Meinhardt L.W."/>
            <person name="Bailey B.A."/>
        </authorList>
    </citation>
    <scope>NUCLEOTIDE SEQUENCE [LARGE SCALE GENOMIC DNA]</scope>
    <source>
        <strain evidence="2">zdho120</strain>
    </source>
</reference>
<proteinExistence type="predicted"/>
<protein>
    <submittedName>
        <fullName evidence="1">Secreted peptide</fullName>
    </submittedName>
</protein>
<organism evidence="1 2">
    <name type="scientific">Phytophthora megakarya</name>
    <dbReference type="NCBI Taxonomy" id="4795"/>
    <lineage>
        <taxon>Eukaryota</taxon>
        <taxon>Sar</taxon>
        <taxon>Stramenopiles</taxon>
        <taxon>Oomycota</taxon>
        <taxon>Peronosporomycetes</taxon>
        <taxon>Peronosporales</taxon>
        <taxon>Peronosporaceae</taxon>
        <taxon>Phytophthora</taxon>
    </lineage>
</organism>
<name>A0A225UNG5_9STRA</name>
<evidence type="ECO:0000313" key="2">
    <source>
        <dbReference type="Proteomes" id="UP000198211"/>
    </source>
</evidence>
<dbReference type="Proteomes" id="UP000198211">
    <property type="component" value="Unassembled WGS sequence"/>
</dbReference>
<gene>
    <name evidence="1" type="ORF">PHMEG_00035396</name>
</gene>
<accession>A0A225UNG5</accession>
<dbReference type="EMBL" id="NBNE01013853">
    <property type="protein sequence ID" value="OWY94777.1"/>
    <property type="molecule type" value="Genomic_DNA"/>
</dbReference>
<sequence length="252" mass="27141">LAEEYGAVSGLRLNDIKTLVVPLSELTWSHHKRPEPMLPDGLAAMSPGDFARYLGIQAGPGIAAEESWTIAVKQLRTRLNLAMRKTLTVERGDDCGGDSVAAIIILKLLYIGRHAWPKPVTVVRVEKHIKNYVWHGAFALEITGTRAWLNGDVASLPITEGGISIPNLRTELMAMAADAVTKWAVNGSFAAHIAGDLLFGKKSDTIAAGVFITPGTSGDARSGARYGATLWTTGRQLIEREGGQLHYGTRDC</sequence>
<keyword evidence="2" id="KW-1185">Reference proteome</keyword>
<dbReference type="AlphaFoldDB" id="A0A225UNG5"/>
<feature type="non-terminal residue" evidence="1">
    <location>
        <position position="1"/>
    </location>
</feature>
<comment type="caution">
    <text evidence="1">The sequence shown here is derived from an EMBL/GenBank/DDBJ whole genome shotgun (WGS) entry which is preliminary data.</text>
</comment>
<evidence type="ECO:0000313" key="1">
    <source>
        <dbReference type="EMBL" id="OWY94777.1"/>
    </source>
</evidence>